<proteinExistence type="predicted"/>
<reference evidence="2 3" key="1">
    <citation type="submission" date="2013-11" db="EMBL/GenBank/DDBJ databases">
        <title>The Damaraland mole rat (Fukomys damarensis) genome and evolution of African mole rats.</title>
        <authorList>
            <person name="Gladyshev V.N."/>
            <person name="Fang X."/>
        </authorList>
    </citation>
    <scope>NUCLEOTIDE SEQUENCE [LARGE SCALE GENOMIC DNA]</scope>
    <source>
        <tissue evidence="2">Liver</tissue>
    </source>
</reference>
<evidence type="ECO:0000313" key="2">
    <source>
        <dbReference type="EMBL" id="KFO31728.1"/>
    </source>
</evidence>
<dbReference type="Proteomes" id="UP000028990">
    <property type="component" value="Unassembled WGS sequence"/>
</dbReference>
<keyword evidence="3" id="KW-1185">Reference proteome</keyword>
<evidence type="ECO:0000256" key="1">
    <source>
        <dbReference type="SAM" id="MobiDB-lite"/>
    </source>
</evidence>
<feature type="region of interest" description="Disordered" evidence="1">
    <location>
        <begin position="71"/>
        <end position="110"/>
    </location>
</feature>
<gene>
    <name evidence="2" type="ORF">H920_06927</name>
</gene>
<dbReference type="EMBL" id="KN122248">
    <property type="protein sequence ID" value="KFO31728.1"/>
    <property type="molecule type" value="Genomic_DNA"/>
</dbReference>
<protein>
    <submittedName>
        <fullName evidence="2">Uncharacterized protein</fullName>
    </submittedName>
</protein>
<dbReference type="AlphaFoldDB" id="A0A091DMR9"/>
<evidence type="ECO:0000313" key="3">
    <source>
        <dbReference type="Proteomes" id="UP000028990"/>
    </source>
</evidence>
<organism evidence="2 3">
    <name type="scientific">Fukomys damarensis</name>
    <name type="common">Damaraland mole rat</name>
    <name type="synonym">Cryptomys damarensis</name>
    <dbReference type="NCBI Taxonomy" id="885580"/>
    <lineage>
        <taxon>Eukaryota</taxon>
        <taxon>Metazoa</taxon>
        <taxon>Chordata</taxon>
        <taxon>Craniata</taxon>
        <taxon>Vertebrata</taxon>
        <taxon>Euteleostomi</taxon>
        <taxon>Mammalia</taxon>
        <taxon>Eutheria</taxon>
        <taxon>Euarchontoglires</taxon>
        <taxon>Glires</taxon>
        <taxon>Rodentia</taxon>
        <taxon>Hystricomorpha</taxon>
        <taxon>Bathyergidae</taxon>
        <taxon>Fukomys</taxon>
    </lineage>
</organism>
<sequence length="152" mass="16688">MKMAIVVKEFQGLMRQRVGKQRSEKVLERQEGEVLSPRILYSADRKSELGVSSSIRAPRSREKIGGDNLRILTGESKGSSHASLENRDTGWKRGAGLRCGTTDPSGAGPGFFPRTTAPVVCTAERSAWRVATGLNFAAPFHKMTTQPQQQRC</sequence>
<accession>A0A091DMR9</accession>
<name>A0A091DMR9_FUKDA</name>